<feature type="compositionally biased region" description="Basic residues" evidence="8">
    <location>
        <begin position="23"/>
        <end position="36"/>
    </location>
</feature>
<dbReference type="Pfam" id="PF01541">
    <property type="entry name" value="GIY-YIG"/>
    <property type="match status" value="1"/>
</dbReference>
<dbReference type="InterPro" id="IPR036876">
    <property type="entry name" value="UVR_dom_sf"/>
</dbReference>
<dbReference type="SUPFAM" id="SSF82771">
    <property type="entry name" value="GIY-YIG endonuclease"/>
    <property type="match status" value="1"/>
</dbReference>
<dbReference type="PANTHER" id="PTHR30562:SF1">
    <property type="entry name" value="UVRABC SYSTEM PROTEIN C"/>
    <property type="match status" value="1"/>
</dbReference>
<comment type="subunit">
    <text evidence="7">Interacts with UvrB in an incision complex.</text>
</comment>
<dbReference type="InterPro" id="IPR035901">
    <property type="entry name" value="GIY-YIG_endonuc_sf"/>
</dbReference>
<evidence type="ECO:0000256" key="8">
    <source>
        <dbReference type="SAM" id="MobiDB-lite"/>
    </source>
</evidence>
<evidence type="ECO:0000256" key="1">
    <source>
        <dbReference type="ARBA" id="ARBA00022490"/>
    </source>
</evidence>
<gene>
    <name evidence="7 12" type="primary">uvrC</name>
    <name evidence="12" type="ORF">FL622_14915</name>
</gene>
<dbReference type="NCBIfam" id="TIGR00194">
    <property type="entry name" value="uvrC"/>
    <property type="match status" value="1"/>
</dbReference>
<proteinExistence type="inferred from homology"/>
<dbReference type="Proteomes" id="UP000317155">
    <property type="component" value="Unassembled WGS sequence"/>
</dbReference>
<dbReference type="GO" id="GO:0006289">
    <property type="term" value="P:nucleotide-excision repair"/>
    <property type="evidence" value="ECO:0007669"/>
    <property type="project" value="UniProtKB-UniRule"/>
</dbReference>
<evidence type="ECO:0000259" key="11">
    <source>
        <dbReference type="PROSITE" id="PS50165"/>
    </source>
</evidence>
<keyword evidence="1 7" id="KW-0963">Cytoplasm</keyword>
<evidence type="ECO:0000259" key="10">
    <source>
        <dbReference type="PROSITE" id="PS50164"/>
    </source>
</evidence>
<dbReference type="HAMAP" id="MF_00203">
    <property type="entry name" value="UvrC"/>
    <property type="match status" value="1"/>
</dbReference>
<feature type="domain" description="UVR" evidence="9">
    <location>
        <begin position="302"/>
        <end position="337"/>
    </location>
</feature>
<dbReference type="InterPro" id="IPR010994">
    <property type="entry name" value="RuvA_2-like"/>
</dbReference>
<feature type="region of interest" description="Disordered" evidence="8">
    <location>
        <begin position="23"/>
        <end position="56"/>
    </location>
</feature>
<evidence type="ECO:0000313" key="13">
    <source>
        <dbReference type="Proteomes" id="UP000317155"/>
    </source>
</evidence>
<comment type="subcellular location">
    <subcellularLocation>
        <location evidence="7">Cytoplasm</location>
    </subcellularLocation>
</comment>
<dbReference type="PROSITE" id="PS50164">
    <property type="entry name" value="GIY_YIG"/>
    <property type="match status" value="1"/>
</dbReference>
<feature type="compositionally biased region" description="Polar residues" evidence="8">
    <location>
        <begin position="41"/>
        <end position="56"/>
    </location>
</feature>
<keyword evidence="6 7" id="KW-0742">SOS response</keyword>
<evidence type="ECO:0000259" key="9">
    <source>
        <dbReference type="PROSITE" id="PS50151"/>
    </source>
</evidence>
<comment type="function">
    <text evidence="7">The UvrABC repair system catalyzes the recognition and processing of DNA lesions. UvrC both incises the 5' and 3' sides of the lesion. The N-terminal half is responsible for the 3' incision and the C-terminal half is responsible for the 5' incision.</text>
</comment>
<dbReference type="InterPro" id="IPR050066">
    <property type="entry name" value="UvrABC_protein_C"/>
</dbReference>
<dbReference type="GO" id="GO:0009380">
    <property type="term" value="C:excinuclease repair complex"/>
    <property type="evidence" value="ECO:0007669"/>
    <property type="project" value="InterPro"/>
</dbReference>
<dbReference type="PANTHER" id="PTHR30562">
    <property type="entry name" value="UVRC/OXIDOREDUCTASE"/>
    <property type="match status" value="1"/>
</dbReference>
<evidence type="ECO:0000256" key="5">
    <source>
        <dbReference type="ARBA" id="ARBA00023204"/>
    </source>
</evidence>
<protein>
    <recommendedName>
        <fullName evidence="7">UvrABC system protein C</fullName>
        <shortName evidence="7">Protein UvrC</shortName>
    </recommendedName>
    <alternativeName>
        <fullName evidence="7">Excinuclease ABC subunit C</fullName>
    </alternativeName>
</protein>
<evidence type="ECO:0000313" key="12">
    <source>
        <dbReference type="EMBL" id="TRO78973.1"/>
    </source>
</evidence>
<keyword evidence="2 7" id="KW-0227">DNA damage</keyword>
<dbReference type="AlphaFoldDB" id="A0A550J786"/>
<keyword evidence="5 7" id="KW-0234">DNA repair</keyword>
<dbReference type="NCBIfam" id="NF001824">
    <property type="entry name" value="PRK00558.1-5"/>
    <property type="match status" value="1"/>
</dbReference>
<dbReference type="CDD" id="cd10434">
    <property type="entry name" value="GIY-YIG_UvrC_Cho"/>
    <property type="match status" value="1"/>
</dbReference>
<accession>A0A550J786</accession>
<dbReference type="Gene3D" id="3.30.420.340">
    <property type="entry name" value="UvrC, RNAse H endonuclease domain"/>
    <property type="match status" value="1"/>
</dbReference>
<dbReference type="Gene3D" id="4.10.860.10">
    <property type="entry name" value="UVR domain"/>
    <property type="match status" value="1"/>
</dbReference>
<dbReference type="SMART" id="SM00465">
    <property type="entry name" value="GIYc"/>
    <property type="match status" value="1"/>
</dbReference>
<dbReference type="GO" id="GO:0009432">
    <property type="term" value="P:SOS response"/>
    <property type="evidence" value="ECO:0007669"/>
    <property type="project" value="UniProtKB-UniRule"/>
</dbReference>
<sequence length="721" mass="81567">MPYSFAKSSIFLCPRSFRPPANARRHTKRIWPRRKSASPARFSSTPGLSTTRAKNGSSSCLPLWSKSKPVIWAWPGEPVRSQSARQARVCPGFFRGGLGRNRVKDFELKKIPDVPGVYLMKGAEGAVLYVGKAKRLRQRLRSYFSETGDGRAQIRFLMARVQEIETIVTDTEKEALILENTLIKKHRPRYNINLRDDKTYVSLRLDPREDFPALEIVRQVRRDGALYFGPFSSSSAVRETLKEIYRIFPLRHYPLARCRARGRPCLFYQIGQCSAPCHGRIDAAAYGELVDGVTALLSGRESEVLDRLRRRMLAASGEMRFEEAARLRDQIRAIEQTVERQKVVTVGGGDQDVLGWHRQGGEVEVALLFVRQGQLLARRVYAIDWKFDEDELLGAFLQEYYSREVVIPDQLLLPRLPQGAELLAEWLSERKGRKVEVVAPQRGARRELVALAERNAQESFRERGSRREAREAVLEGIQRALQLRRFPRRMECYDISNVQGSHSVGSQVVALDGEPAPGDYRQYQIRSVEGSDDYAALAEVLRRRLSRGLREESLPDFILIDGGKGQLGVLTAVLAELELGERIDCAGIAKSRVLANVRGKAVERSEERFFLPGRKNPVRFPAGSPELFMLERLRDEAHRFALSQHRKRRGKALLGSVLLDLPGIGPARRKLLLKHFGSLRRLREAPLDALLAVPGFPEELARRLFAVLREQAPPEGAKSGD</sequence>
<dbReference type="InterPro" id="IPR001162">
    <property type="entry name" value="UvrC_RNase_H_dom"/>
</dbReference>
<keyword evidence="4 7" id="KW-0267">Excision nuclease</keyword>
<dbReference type="InterPro" id="IPR004791">
    <property type="entry name" value="UvrC"/>
</dbReference>
<dbReference type="OrthoDB" id="9804933at2"/>
<dbReference type="FunFam" id="3.40.1440.10:FF:000001">
    <property type="entry name" value="UvrABC system protein C"/>
    <property type="match status" value="1"/>
</dbReference>
<reference evidence="12 13" key="1">
    <citation type="submission" date="2019-07" db="EMBL/GenBank/DDBJ databases">
        <title>Insights of Desulfuromonas acetexigens electromicrobiology.</title>
        <authorList>
            <person name="Katuri K."/>
            <person name="Sapireddy V."/>
            <person name="Shaw D.R."/>
            <person name="Saikaly P."/>
        </authorList>
    </citation>
    <scope>NUCLEOTIDE SEQUENCE [LARGE SCALE GENOMIC DNA]</scope>
    <source>
        <strain evidence="12 13">2873</strain>
    </source>
</reference>
<evidence type="ECO:0000256" key="4">
    <source>
        <dbReference type="ARBA" id="ARBA00022881"/>
    </source>
</evidence>
<comment type="similarity">
    <text evidence="7">Belongs to the UvrC family.</text>
</comment>
<feature type="domain" description="UvrC family homology region profile" evidence="11">
    <location>
        <begin position="353"/>
        <end position="574"/>
    </location>
</feature>
<dbReference type="InterPro" id="IPR038476">
    <property type="entry name" value="UvrC_RNase_H_dom_sf"/>
</dbReference>
<dbReference type="SUPFAM" id="SSF47781">
    <property type="entry name" value="RuvA domain 2-like"/>
    <property type="match status" value="1"/>
</dbReference>
<name>A0A550J786_9BACT</name>
<dbReference type="InterPro" id="IPR000305">
    <property type="entry name" value="GIY-YIG_endonuc"/>
</dbReference>
<feature type="domain" description="GIY-YIG" evidence="10">
    <location>
        <begin position="113"/>
        <end position="192"/>
    </location>
</feature>
<organism evidence="12 13">
    <name type="scientific">Trichloromonas acetexigens</name>
    <dbReference type="NCBI Taxonomy" id="38815"/>
    <lineage>
        <taxon>Bacteria</taxon>
        <taxon>Pseudomonadati</taxon>
        <taxon>Thermodesulfobacteriota</taxon>
        <taxon>Desulfuromonadia</taxon>
        <taxon>Desulfuromonadales</taxon>
        <taxon>Trichloromonadaceae</taxon>
        <taxon>Trichloromonas</taxon>
    </lineage>
</organism>
<dbReference type="Pfam" id="PF22920">
    <property type="entry name" value="UvrC_RNaseH"/>
    <property type="match status" value="1"/>
</dbReference>
<dbReference type="InterPro" id="IPR001943">
    <property type="entry name" value="UVR_dom"/>
</dbReference>
<dbReference type="PROSITE" id="PS50165">
    <property type="entry name" value="UVRC"/>
    <property type="match status" value="1"/>
</dbReference>
<evidence type="ECO:0000256" key="3">
    <source>
        <dbReference type="ARBA" id="ARBA00022769"/>
    </source>
</evidence>
<keyword evidence="3 7" id="KW-0228">DNA excision</keyword>
<dbReference type="GO" id="GO:0009381">
    <property type="term" value="F:excinuclease ABC activity"/>
    <property type="evidence" value="ECO:0007669"/>
    <property type="project" value="UniProtKB-UniRule"/>
</dbReference>
<dbReference type="PROSITE" id="PS50151">
    <property type="entry name" value="UVR"/>
    <property type="match status" value="1"/>
</dbReference>
<evidence type="ECO:0000256" key="6">
    <source>
        <dbReference type="ARBA" id="ARBA00023236"/>
    </source>
</evidence>
<dbReference type="Pfam" id="PF08459">
    <property type="entry name" value="UvrC_RNaseH_dom"/>
    <property type="match status" value="1"/>
</dbReference>
<evidence type="ECO:0000256" key="7">
    <source>
        <dbReference type="HAMAP-Rule" id="MF_00203"/>
    </source>
</evidence>
<dbReference type="Pfam" id="PF14520">
    <property type="entry name" value="HHH_5"/>
    <property type="match status" value="1"/>
</dbReference>
<dbReference type="Gene3D" id="3.40.1440.10">
    <property type="entry name" value="GIY-YIG endonuclease"/>
    <property type="match status" value="1"/>
</dbReference>
<dbReference type="GO" id="GO:0003677">
    <property type="term" value="F:DNA binding"/>
    <property type="evidence" value="ECO:0007669"/>
    <property type="project" value="UniProtKB-UniRule"/>
</dbReference>
<dbReference type="InterPro" id="IPR047296">
    <property type="entry name" value="GIY-YIG_UvrC_Cho"/>
</dbReference>
<comment type="caution">
    <text evidence="12">The sequence shown here is derived from an EMBL/GenBank/DDBJ whole genome shotgun (WGS) entry which is preliminary data.</text>
</comment>
<dbReference type="SUPFAM" id="SSF46600">
    <property type="entry name" value="C-terminal UvrC-binding domain of UvrB"/>
    <property type="match status" value="1"/>
</dbReference>
<dbReference type="GO" id="GO:0005737">
    <property type="term" value="C:cytoplasm"/>
    <property type="evidence" value="ECO:0007669"/>
    <property type="project" value="UniProtKB-SubCell"/>
</dbReference>
<dbReference type="Gene3D" id="1.10.150.20">
    <property type="entry name" value="5' to 3' exonuclease, C-terminal subdomain"/>
    <property type="match status" value="1"/>
</dbReference>
<keyword evidence="13" id="KW-1185">Reference proteome</keyword>
<dbReference type="Pfam" id="PF02151">
    <property type="entry name" value="UVR"/>
    <property type="match status" value="1"/>
</dbReference>
<dbReference type="EMBL" id="VJVV01000013">
    <property type="protein sequence ID" value="TRO78973.1"/>
    <property type="molecule type" value="Genomic_DNA"/>
</dbReference>
<evidence type="ECO:0000256" key="2">
    <source>
        <dbReference type="ARBA" id="ARBA00022763"/>
    </source>
</evidence>